<gene>
    <name evidence="2" type="ORF">FA13DRAFT_1716436</name>
</gene>
<evidence type="ECO:0000313" key="2">
    <source>
        <dbReference type="EMBL" id="TEB22009.1"/>
    </source>
</evidence>
<dbReference type="EMBL" id="QPFP01000099">
    <property type="protein sequence ID" value="TEB22009.1"/>
    <property type="molecule type" value="Genomic_DNA"/>
</dbReference>
<sequence>MSEESKDRGQTGMSHKHAPRKLLPLTHFGPVVTYRRGAEDSVLHVASETCIGSLYQGYDDISNILDGESPNPRTFANIGRENERHLAPSTAERKMGSEPNVQSAIRTHHPKSKTQPGGEAAVRETIFRQRLECKIDAAGYSRTILVPPGRLLNGIGTWKLPVRFGEGGHPESLFFVLEPVVTELLCSPDRDDRSIIASSPLHSVGCERREPGQIVAAQPSSASPRLAKLRRNGCDSYNPRPKP</sequence>
<name>A0A4Y7SL71_COPMI</name>
<evidence type="ECO:0000256" key="1">
    <source>
        <dbReference type="SAM" id="MobiDB-lite"/>
    </source>
</evidence>
<keyword evidence="3" id="KW-1185">Reference proteome</keyword>
<protein>
    <submittedName>
        <fullName evidence="2">Uncharacterized protein</fullName>
    </submittedName>
</protein>
<proteinExistence type="predicted"/>
<dbReference type="Proteomes" id="UP000298030">
    <property type="component" value="Unassembled WGS sequence"/>
</dbReference>
<reference evidence="2 3" key="1">
    <citation type="journal article" date="2019" name="Nat. Ecol. Evol.">
        <title>Megaphylogeny resolves global patterns of mushroom evolution.</title>
        <authorList>
            <person name="Varga T."/>
            <person name="Krizsan K."/>
            <person name="Foldi C."/>
            <person name="Dima B."/>
            <person name="Sanchez-Garcia M."/>
            <person name="Sanchez-Ramirez S."/>
            <person name="Szollosi G.J."/>
            <person name="Szarkandi J.G."/>
            <person name="Papp V."/>
            <person name="Albert L."/>
            <person name="Andreopoulos W."/>
            <person name="Angelini C."/>
            <person name="Antonin V."/>
            <person name="Barry K.W."/>
            <person name="Bougher N.L."/>
            <person name="Buchanan P."/>
            <person name="Buyck B."/>
            <person name="Bense V."/>
            <person name="Catcheside P."/>
            <person name="Chovatia M."/>
            <person name="Cooper J."/>
            <person name="Damon W."/>
            <person name="Desjardin D."/>
            <person name="Finy P."/>
            <person name="Geml J."/>
            <person name="Haridas S."/>
            <person name="Hughes K."/>
            <person name="Justo A."/>
            <person name="Karasinski D."/>
            <person name="Kautmanova I."/>
            <person name="Kiss B."/>
            <person name="Kocsube S."/>
            <person name="Kotiranta H."/>
            <person name="LaButti K.M."/>
            <person name="Lechner B.E."/>
            <person name="Liimatainen K."/>
            <person name="Lipzen A."/>
            <person name="Lukacs Z."/>
            <person name="Mihaltcheva S."/>
            <person name="Morgado L.N."/>
            <person name="Niskanen T."/>
            <person name="Noordeloos M.E."/>
            <person name="Ohm R.A."/>
            <person name="Ortiz-Santana B."/>
            <person name="Ovrebo C."/>
            <person name="Racz N."/>
            <person name="Riley R."/>
            <person name="Savchenko A."/>
            <person name="Shiryaev A."/>
            <person name="Soop K."/>
            <person name="Spirin V."/>
            <person name="Szebenyi C."/>
            <person name="Tomsovsky M."/>
            <person name="Tulloss R.E."/>
            <person name="Uehling J."/>
            <person name="Grigoriev I.V."/>
            <person name="Vagvolgyi C."/>
            <person name="Papp T."/>
            <person name="Martin F.M."/>
            <person name="Miettinen O."/>
            <person name="Hibbett D.S."/>
            <person name="Nagy L.G."/>
        </authorList>
    </citation>
    <scope>NUCLEOTIDE SEQUENCE [LARGE SCALE GENOMIC DNA]</scope>
    <source>
        <strain evidence="2 3">FP101781</strain>
    </source>
</reference>
<dbReference type="AlphaFoldDB" id="A0A4Y7SL71"/>
<feature type="region of interest" description="Disordered" evidence="1">
    <location>
        <begin position="1"/>
        <end position="21"/>
    </location>
</feature>
<evidence type="ECO:0000313" key="3">
    <source>
        <dbReference type="Proteomes" id="UP000298030"/>
    </source>
</evidence>
<accession>A0A4Y7SL71</accession>
<organism evidence="2 3">
    <name type="scientific">Coprinellus micaceus</name>
    <name type="common">Glistening ink-cap mushroom</name>
    <name type="synonym">Coprinus micaceus</name>
    <dbReference type="NCBI Taxonomy" id="71717"/>
    <lineage>
        <taxon>Eukaryota</taxon>
        <taxon>Fungi</taxon>
        <taxon>Dikarya</taxon>
        <taxon>Basidiomycota</taxon>
        <taxon>Agaricomycotina</taxon>
        <taxon>Agaricomycetes</taxon>
        <taxon>Agaricomycetidae</taxon>
        <taxon>Agaricales</taxon>
        <taxon>Agaricineae</taxon>
        <taxon>Psathyrellaceae</taxon>
        <taxon>Coprinellus</taxon>
    </lineage>
</organism>
<comment type="caution">
    <text evidence="2">The sequence shown here is derived from an EMBL/GenBank/DDBJ whole genome shotgun (WGS) entry which is preliminary data.</text>
</comment>